<dbReference type="Gene3D" id="3.20.20.140">
    <property type="entry name" value="Metal-dependent hydrolases"/>
    <property type="match status" value="1"/>
</dbReference>
<keyword evidence="4" id="KW-0862">Zinc</keyword>
<dbReference type="PANTHER" id="PTHR11271">
    <property type="entry name" value="GUANINE DEAMINASE"/>
    <property type="match status" value="1"/>
</dbReference>
<dbReference type="Gene3D" id="2.30.40.10">
    <property type="entry name" value="Urease, subunit C, domain 1"/>
    <property type="match status" value="1"/>
</dbReference>
<dbReference type="Pfam" id="PF01979">
    <property type="entry name" value="Amidohydro_1"/>
    <property type="match status" value="1"/>
</dbReference>
<evidence type="ECO:0000259" key="5">
    <source>
        <dbReference type="Pfam" id="PF01979"/>
    </source>
</evidence>
<keyword evidence="3" id="KW-0378">Hydrolase</keyword>
<dbReference type="PANTHER" id="PTHR11271:SF37">
    <property type="entry name" value="FAMILY PROTEIN, PUTATIVE (AFU_ORTHOLOGUE AFUA_4G00460)-RELATED"/>
    <property type="match status" value="1"/>
</dbReference>
<evidence type="ECO:0000313" key="6">
    <source>
        <dbReference type="EMBL" id="KAL0632131.1"/>
    </source>
</evidence>
<dbReference type="SUPFAM" id="SSF51338">
    <property type="entry name" value="Composite domain of metallo-dependent hydrolases"/>
    <property type="match status" value="1"/>
</dbReference>
<dbReference type="Proteomes" id="UP001447188">
    <property type="component" value="Unassembled WGS sequence"/>
</dbReference>
<comment type="cofactor">
    <cofactor evidence="1">
        <name>Zn(2+)</name>
        <dbReference type="ChEBI" id="CHEBI:29105"/>
    </cofactor>
</comment>
<reference evidence="6 7" key="1">
    <citation type="submission" date="2024-02" db="EMBL/GenBank/DDBJ databases">
        <title>Discinaceae phylogenomics.</title>
        <authorList>
            <person name="Dirks A.C."/>
            <person name="James T.Y."/>
        </authorList>
    </citation>
    <scope>NUCLEOTIDE SEQUENCE [LARGE SCALE GENOMIC DNA]</scope>
    <source>
        <strain evidence="6 7">ACD0624</strain>
    </source>
</reference>
<dbReference type="InterPro" id="IPR006680">
    <property type="entry name" value="Amidohydro-rel"/>
</dbReference>
<keyword evidence="7" id="KW-1185">Reference proteome</keyword>
<name>A0ABR3G8J0_9PEZI</name>
<comment type="caution">
    <text evidence="6">The sequence shown here is derived from an EMBL/GenBank/DDBJ whole genome shotgun (WGS) entry which is preliminary data.</text>
</comment>
<gene>
    <name evidence="6" type="ORF">Q9L58_008999</name>
</gene>
<keyword evidence="2" id="KW-0479">Metal-binding</keyword>
<evidence type="ECO:0000256" key="2">
    <source>
        <dbReference type="ARBA" id="ARBA00022723"/>
    </source>
</evidence>
<evidence type="ECO:0000256" key="4">
    <source>
        <dbReference type="ARBA" id="ARBA00022833"/>
    </source>
</evidence>
<sequence>MSANSSILLKNGTLLIHSDEDHGVNPIISDLLIRGNLIERIAQNISAEKGTVVIDCTDKIISPGFIDTHRHMWHTQMKGYADSMLLQYITEVTLVAGPLYKPKDVFWGQLAGCLEALDAGTTTVVDHSHINHNKENAPSAINATLTSGIRSFYCYCPTTWSPENPAESYIAPWFEEQLEYLASLLPTVGQGRIIPGLAFDGIGGAKETVEAIIGRARQLNLRLITTHHIPPVESIKVLSDYNLLSKDMLFSHANTITDEEISLLSAKGGFISSSPSTELQMGMGSPVCSKPELRAFSSLGVDCHSTTSAELFGQMRLVLQSARNTYTEKIGHTPDETNFTAQEVFNMGTIGAARTVGMEDSLGSLKEGKLADIVIFDGISPAMLCGTPKDPVGAIVLHASARDVHTVIVDGVVRKSGGILLSSQYETCTSLESNETIEWKTVVKEVVESRARIEELLKGIDMERAKLAIGAAFQL</sequence>
<accession>A0ABR3G8J0</accession>
<evidence type="ECO:0000313" key="7">
    <source>
        <dbReference type="Proteomes" id="UP001447188"/>
    </source>
</evidence>
<dbReference type="SUPFAM" id="SSF51556">
    <property type="entry name" value="Metallo-dependent hydrolases"/>
    <property type="match status" value="1"/>
</dbReference>
<evidence type="ECO:0000256" key="1">
    <source>
        <dbReference type="ARBA" id="ARBA00001947"/>
    </source>
</evidence>
<protein>
    <recommendedName>
        <fullName evidence="5">Amidohydrolase-related domain-containing protein</fullName>
    </recommendedName>
</protein>
<evidence type="ECO:0000256" key="3">
    <source>
        <dbReference type="ARBA" id="ARBA00022801"/>
    </source>
</evidence>
<proteinExistence type="predicted"/>
<organism evidence="6 7">
    <name type="scientific">Discina gigas</name>
    <dbReference type="NCBI Taxonomy" id="1032678"/>
    <lineage>
        <taxon>Eukaryota</taxon>
        <taxon>Fungi</taxon>
        <taxon>Dikarya</taxon>
        <taxon>Ascomycota</taxon>
        <taxon>Pezizomycotina</taxon>
        <taxon>Pezizomycetes</taxon>
        <taxon>Pezizales</taxon>
        <taxon>Discinaceae</taxon>
        <taxon>Discina</taxon>
    </lineage>
</organism>
<dbReference type="InterPro" id="IPR011059">
    <property type="entry name" value="Metal-dep_hydrolase_composite"/>
</dbReference>
<dbReference type="InterPro" id="IPR051607">
    <property type="entry name" value="Metallo-dep_hydrolases"/>
</dbReference>
<dbReference type="InterPro" id="IPR032466">
    <property type="entry name" value="Metal_Hydrolase"/>
</dbReference>
<dbReference type="EMBL" id="JBBBZM010000185">
    <property type="protein sequence ID" value="KAL0632131.1"/>
    <property type="molecule type" value="Genomic_DNA"/>
</dbReference>
<feature type="domain" description="Amidohydrolase-related" evidence="5">
    <location>
        <begin position="60"/>
        <end position="413"/>
    </location>
</feature>